<comment type="caution">
    <text evidence="2">The sequence shown here is derived from an EMBL/GenBank/DDBJ whole genome shotgun (WGS) entry which is preliminary data.</text>
</comment>
<keyword evidence="1" id="KW-0472">Membrane</keyword>
<feature type="transmembrane region" description="Helical" evidence="1">
    <location>
        <begin position="402"/>
        <end position="433"/>
    </location>
</feature>
<dbReference type="Proteomes" id="UP000664795">
    <property type="component" value="Unassembled WGS sequence"/>
</dbReference>
<name>A0A939GBD1_9BACT</name>
<keyword evidence="1" id="KW-0812">Transmembrane</keyword>
<feature type="transmembrane region" description="Helical" evidence="1">
    <location>
        <begin position="108"/>
        <end position="127"/>
    </location>
</feature>
<keyword evidence="1" id="KW-1133">Transmembrane helix</keyword>
<feature type="transmembrane region" description="Helical" evidence="1">
    <location>
        <begin position="243"/>
        <end position="261"/>
    </location>
</feature>
<evidence type="ECO:0000256" key="1">
    <source>
        <dbReference type="SAM" id="Phobius"/>
    </source>
</evidence>
<feature type="transmembrane region" description="Helical" evidence="1">
    <location>
        <begin position="273"/>
        <end position="290"/>
    </location>
</feature>
<feature type="transmembrane region" description="Helical" evidence="1">
    <location>
        <begin position="133"/>
        <end position="150"/>
    </location>
</feature>
<feature type="transmembrane region" description="Helical" evidence="1">
    <location>
        <begin position="162"/>
        <end position="184"/>
    </location>
</feature>
<evidence type="ECO:0008006" key="4">
    <source>
        <dbReference type="Google" id="ProtNLM"/>
    </source>
</evidence>
<feature type="transmembrane region" description="Helical" evidence="1">
    <location>
        <begin position="220"/>
        <end position="237"/>
    </location>
</feature>
<feature type="transmembrane region" description="Helical" evidence="1">
    <location>
        <begin position="196"/>
        <end position="213"/>
    </location>
</feature>
<feature type="transmembrane region" description="Helical" evidence="1">
    <location>
        <begin position="76"/>
        <end position="96"/>
    </location>
</feature>
<reference evidence="2 3" key="1">
    <citation type="submission" date="2021-03" db="EMBL/GenBank/DDBJ databases">
        <title>Fibrella sp. HMF5036 genome sequencing and assembly.</title>
        <authorList>
            <person name="Kang H."/>
            <person name="Kim H."/>
            <person name="Bae S."/>
            <person name="Joh K."/>
        </authorList>
    </citation>
    <scope>NUCLEOTIDE SEQUENCE [LARGE SCALE GENOMIC DNA]</scope>
    <source>
        <strain evidence="2 3">HMF5036</strain>
    </source>
</reference>
<gene>
    <name evidence="2" type="ORF">J2I48_21305</name>
</gene>
<proteinExistence type="predicted"/>
<keyword evidence="3" id="KW-1185">Reference proteome</keyword>
<feature type="transmembrane region" description="Helical" evidence="1">
    <location>
        <begin position="366"/>
        <end position="390"/>
    </location>
</feature>
<protein>
    <recommendedName>
        <fullName evidence="4">O-antigen ligase domain-containing protein</fullName>
    </recommendedName>
</protein>
<evidence type="ECO:0000313" key="2">
    <source>
        <dbReference type="EMBL" id="MBO0933561.1"/>
    </source>
</evidence>
<sequence length="447" mass="50140">MENITPIQLVPSIRKIILFCLVAILLMSGATTQRIMLNILLVATLFGPLWLSPVSLTISLMQFMLSPGLVLVQDPIISGIRIFLLIIVFIRTLIYASRYKYINVNGKILAFCVVIIFLSILSSYNSYISIFKIIQFFCASFAVLNIFLIIRQKQAYWINWYYNFIIFLSLASLPTLFIPEIGYYRNNIGFQGITNQPQALALFLSPAIALLLGQILQKKISLSQLFFTLLVLVELFYTKGRIGIISLSSSFIILLFISHRHSKNIFVDLIKKPVGYILLTIALFIAAYNQESVQQYIFKSSETSNTSINQAFFHSRGALLIKQKQNIDEHTLSGIGFGLPSWPEDLQINYDPVFNLPLSVPVEKGVFFVSIFEEIGIIGSFFFLLLLVALIKFCTSQSTPDVTWMVVTAIATNIGEATLFSFGGMGLYIWLVIGLGLAPNAPNPTTQ</sequence>
<organism evidence="2 3">
    <name type="scientific">Fibrella aquatilis</name>
    <dbReference type="NCBI Taxonomy" id="2817059"/>
    <lineage>
        <taxon>Bacteria</taxon>
        <taxon>Pseudomonadati</taxon>
        <taxon>Bacteroidota</taxon>
        <taxon>Cytophagia</taxon>
        <taxon>Cytophagales</taxon>
        <taxon>Spirosomataceae</taxon>
        <taxon>Fibrella</taxon>
    </lineage>
</organism>
<dbReference type="AlphaFoldDB" id="A0A939GBD1"/>
<dbReference type="RefSeq" id="WP_207337526.1">
    <property type="nucleotide sequence ID" value="NZ_JAFMYU010000020.1"/>
</dbReference>
<accession>A0A939GBD1</accession>
<dbReference type="EMBL" id="JAFMYU010000020">
    <property type="protein sequence ID" value="MBO0933561.1"/>
    <property type="molecule type" value="Genomic_DNA"/>
</dbReference>
<feature type="transmembrane region" description="Helical" evidence="1">
    <location>
        <begin position="12"/>
        <end position="32"/>
    </location>
</feature>
<evidence type="ECO:0000313" key="3">
    <source>
        <dbReference type="Proteomes" id="UP000664795"/>
    </source>
</evidence>
<feature type="transmembrane region" description="Helical" evidence="1">
    <location>
        <begin position="39"/>
        <end position="64"/>
    </location>
</feature>